<name>A0ACB8Z9W8_9ASTR</name>
<comment type="caution">
    <text evidence="1">The sequence shown here is derived from an EMBL/GenBank/DDBJ whole genome shotgun (WGS) entry which is preliminary data.</text>
</comment>
<dbReference type="Proteomes" id="UP001056120">
    <property type="component" value="Linkage Group LG26"/>
</dbReference>
<dbReference type="EMBL" id="CM042043">
    <property type="protein sequence ID" value="KAI3694291.1"/>
    <property type="molecule type" value="Genomic_DNA"/>
</dbReference>
<protein>
    <submittedName>
        <fullName evidence="1">Uncharacterized protein</fullName>
    </submittedName>
</protein>
<evidence type="ECO:0000313" key="1">
    <source>
        <dbReference type="EMBL" id="KAI3694291.1"/>
    </source>
</evidence>
<evidence type="ECO:0000313" key="2">
    <source>
        <dbReference type="Proteomes" id="UP001056120"/>
    </source>
</evidence>
<reference evidence="1 2" key="2">
    <citation type="journal article" date="2022" name="Mol. Ecol. Resour.">
        <title>The genomes of chicory, endive, great burdock and yacon provide insights into Asteraceae paleo-polyploidization history and plant inulin production.</title>
        <authorList>
            <person name="Fan W."/>
            <person name="Wang S."/>
            <person name="Wang H."/>
            <person name="Wang A."/>
            <person name="Jiang F."/>
            <person name="Liu H."/>
            <person name="Zhao H."/>
            <person name="Xu D."/>
            <person name="Zhang Y."/>
        </authorList>
    </citation>
    <scope>NUCLEOTIDE SEQUENCE [LARGE SCALE GENOMIC DNA]</scope>
    <source>
        <strain evidence="2">cv. Yunnan</strain>
        <tissue evidence="1">Leaves</tissue>
    </source>
</reference>
<gene>
    <name evidence="1" type="ORF">L1987_77255</name>
</gene>
<reference evidence="2" key="1">
    <citation type="journal article" date="2022" name="Mol. Ecol. Resour.">
        <title>The genomes of chicory, endive, great burdock and yacon provide insights into Asteraceae palaeo-polyploidization history and plant inulin production.</title>
        <authorList>
            <person name="Fan W."/>
            <person name="Wang S."/>
            <person name="Wang H."/>
            <person name="Wang A."/>
            <person name="Jiang F."/>
            <person name="Liu H."/>
            <person name="Zhao H."/>
            <person name="Xu D."/>
            <person name="Zhang Y."/>
        </authorList>
    </citation>
    <scope>NUCLEOTIDE SEQUENCE [LARGE SCALE GENOMIC DNA]</scope>
    <source>
        <strain evidence="2">cv. Yunnan</strain>
    </source>
</reference>
<sequence>MDSNYYGDQDYYEPCNNCGITGHWAQDCPRYNQYGGGPKYPNYQDDYNQDYHPSRPRDQDNYHSELDAIQSNMKEMAKMIQAVVQQQESQDKAHQALVDLVANLTGIVGSLIKEVGKPRCSHQSSCSETTTSAHLNDVSFHSSFEYPACEQTPPPVVERVVEHSESESDPNQDFISQNNLKTENVNKPVKIPFPDALIKPFLKEKDPTQDERWEKFEKCKINSLFLNMLKQDPDNVECLKGFSTRKRLHKCPEQVKLSVSVNAVFTGTLPPKLQDPGAPIISIQIGEITLNRALLDLGASVSIIPGSMYDQHEFGPLQRVNTTVVLADQTPAHSRGIVKDVIVKVGEFYYPVNFLVLDCVKNTKPTIILGRPFLATAQANINCVEGTVRMRFGAQKMSLKIFSNLSTPKANKCGSPEKVNHTVENACVVFDRSAEMKNGETPDNRKKRVRKRRRKGKKPQVPDAERELFALFVHAWRKFDEERNLSVGKEDFKHPTRPP</sequence>
<accession>A0ACB8Z9W8</accession>
<organism evidence="1 2">
    <name type="scientific">Smallanthus sonchifolius</name>
    <dbReference type="NCBI Taxonomy" id="185202"/>
    <lineage>
        <taxon>Eukaryota</taxon>
        <taxon>Viridiplantae</taxon>
        <taxon>Streptophyta</taxon>
        <taxon>Embryophyta</taxon>
        <taxon>Tracheophyta</taxon>
        <taxon>Spermatophyta</taxon>
        <taxon>Magnoliopsida</taxon>
        <taxon>eudicotyledons</taxon>
        <taxon>Gunneridae</taxon>
        <taxon>Pentapetalae</taxon>
        <taxon>asterids</taxon>
        <taxon>campanulids</taxon>
        <taxon>Asterales</taxon>
        <taxon>Asteraceae</taxon>
        <taxon>Asteroideae</taxon>
        <taxon>Heliantheae alliance</taxon>
        <taxon>Millerieae</taxon>
        <taxon>Smallanthus</taxon>
    </lineage>
</organism>
<keyword evidence="2" id="KW-1185">Reference proteome</keyword>
<proteinExistence type="predicted"/>